<name>A0A514LJ66_9BACI</name>
<dbReference type="InterPro" id="IPR011528">
    <property type="entry name" value="NERD"/>
</dbReference>
<accession>A0A514LJ66</accession>
<protein>
    <submittedName>
        <fullName evidence="2">NERD domain-containing protein</fullName>
    </submittedName>
</protein>
<organism evidence="2 3">
    <name type="scientific">Salicibibacter halophilus</name>
    <dbReference type="NCBI Taxonomy" id="2502791"/>
    <lineage>
        <taxon>Bacteria</taxon>
        <taxon>Bacillati</taxon>
        <taxon>Bacillota</taxon>
        <taxon>Bacilli</taxon>
        <taxon>Bacillales</taxon>
        <taxon>Bacillaceae</taxon>
        <taxon>Salicibibacter</taxon>
    </lineage>
</organism>
<evidence type="ECO:0000259" key="1">
    <source>
        <dbReference type="PROSITE" id="PS50965"/>
    </source>
</evidence>
<feature type="domain" description="NERD" evidence="1">
    <location>
        <begin position="58"/>
        <end position="169"/>
    </location>
</feature>
<dbReference type="Proteomes" id="UP000319756">
    <property type="component" value="Chromosome"/>
</dbReference>
<gene>
    <name evidence="2" type="ORF">EPH95_12575</name>
</gene>
<sequence>MPTSSGGGTPTYRSDNFLIIKERTAPVQIPALEALSRRLPRNHPKQAVIRGDLRKREIGYRGECSLDYYLEQLPDFFKQFRGIRLGSFQIDTLLVSQTCIVIVENKHFAGNIRFEERIQQFTRTLNGQTQSYSHPLPQVRRHQHLLSRWLDERGWATLPIHPLVAFTYPSSVISSEKPQPFIIRAEFLPEKVLSIAENHSAHILTESHLHLLSEQLKLAHKEPEYDPLSSYGIKPSELLTGVHCPRCNHLPMQRTSRSGWHCKRCTRKHLTAHVESLRDYRRLFKPRISNREARMFLHLPSASVTRHCLVNLNLPREGNYKNTRYLLHNL</sequence>
<keyword evidence="3" id="KW-1185">Reference proteome</keyword>
<dbReference type="KEGG" id="sale:EPH95_12575"/>
<dbReference type="PROSITE" id="PS50965">
    <property type="entry name" value="NERD"/>
    <property type="match status" value="1"/>
</dbReference>
<evidence type="ECO:0000313" key="3">
    <source>
        <dbReference type="Proteomes" id="UP000319756"/>
    </source>
</evidence>
<dbReference type="EMBL" id="CP035485">
    <property type="protein sequence ID" value="QDI91909.1"/>
    <property type="molecule type" value="Genomic_DNA"/>
</dbReference>
<reference evidence="3" key="1">
    <citation type="submission" date="2019-01" db="EMBL/GenBank/DDBJ databases">
        <title>Genomic analysis of Salicibibacter sp. NKC3-5.</title>
        <authorList>
            <person name="Oh Y.J."/>
        </authorList>
    </citation>
    <scope>NUCLEOTIDE SEQUENCE [LARGE SCALE GENOMIC DNA]</scope>
    <source>
        <strain evidence="3">NKC3-5</strain>
    </source>
</reference>
<dbReference type="Pfam" id="PF08378">
    <property type="entry name" value="NERD"/>
    <property type="match status" value="1"/>
</dbReference>
<dbReference type="AlphaFoldDB" id="A0A514LJ66"/>
<evidence type="ECO:0000313" key="2">
    <source>
        <dbReference type="EMBL" id="QDI91909.1"/>
    </source>
</evidence>
<proteinExistence type="predicted"/>